<dbReference type="SUPFAM" id="SSF158668">
    <property type="entry name" value="MtlR-like"/>
    <property type="match status" value="1"/>
</dbReference>
<gene>
    <name evidence="1" type="ORF">G4V63_21340</name>
</gene>
<dbReference type="InterPro" id="IPR038026">
    <property type="entry name" value="MtlR-like_sf"/>
</dbReference>
<comment type="caution">
    <text evidence="1">The sequence shown here is derived from an EMBL/GenBank/DDBJ whole genome shotgun (WGS) entry which is preliminary data.</text>
</comment>
<dbReference type="Gene3D" id="1.20.120.330">
    <property type="entry name" value="Nucleotidyltransferases domain 2"/>
    <property type="match status" value="1"/>
</dbReference>
<dbReference type="Proteomes" id="UP000480266">
    <property type="component" value="Unassembled WGS sequence"/>
</dbReference>
<protein>
    <recommendedName>
        <fullName evidence="3">DUF4145 domain-containing protein</fullName>
    </recommendedName>
</protein>
<sequence>MNAALRSLLSKRRGAGIAFQTIDNFESGKSSKNDDRGIILVSVALFEQLLEDAILIRCLKSFEKGALRDSLFSGNPEAGGAVSSLAGKIILGHALRLYGPQAKEDFDRLRRIRNVAAHSKARLTFNSPAIKDAVASFNLLSGGKFEGPRTKTAKGKFLTTCGVSMIFLSVIKTRMRRMRTYRPRLGPKNAFFYD</sequence>
<dbReference type="EMBL" id="JAAMRR010001086">
    <property type="protein sequence ID" value="NGX97654.1"/>
    <property type="molecule type" value="Genomic_DNA"/>
</dbReference>
<name>A0A7C9VQG6_9BRAD</name>
<evidence type="ECO:0008006" key="3">
    <source>
        <dbReference type="Google" id="ProtNLM"/>
    </source>
</evidence>
<reference evidence="1" key="1">
    <citation type="submission" date="2020-02" db="EMBL/GenBank/DDBJ databases">
        <title>Draft genome sequence of Candidatus Afipia apatlaquensis IBT-C3, a potential strain for decolorization of textile dyes.</title>
        <authorList>
            <person name="Sanchez-Reyes A."/>
            <person name="Breton-Deval L."/>
            <person name="Mangelson H."/>
            <person name="Sanchez-Flores A."/>
        </authorList>
    </citation>
    <scope>NUCLEOTIDE SEQUENCE [LARGE SCALE GENOMIC DNA]</scope>
    <source>
        <strain evidence="1">IBT-C3</strain>
    </source>
</reference>
<dbReference type="AlphaFoldDB" id="A0A7C9VQG6"/>
<accession>A0A7C9VQG6</accession>
<evidence type="ECO:0000313" key="2">
    <source>
        <dbReference type="Proteomes" id="UP000480266"/>
    </source>
</evidence>
<keyword evidence="2" id="KW-1185">Reference proteome</keyword>
<evidence type="ECO:0000313" key="1">
    <source>
        <dbReference type="EMBL" id="NGX97654.1"/>
    </source>
</evidence>
<organism evidence="1 2">
    <name type="scientific">Candidatus Afipia apatlaquensis</name>
    <dbReference type="NCBI Taxonomy" id="2712852"/>
    <lineage>
        <taxon>Bacteria</taxon>
        <taxon>Pseudomonadati</taxon>
        <taxon>Pseudomonadota</taxon>
        <taxon>Alphaproteobacteria</taxon>
        <taxon>Hyphomicrobiales</taxon>
        <taxon>Nitrobacteraceae</taxon>
        <taxon>Afipia</taxon>
    </lineage>
</organism>
<proteinExistence type="predicted"/>